<dbReference type="Pfam" id="PF02776">
    <property type="entry name" value="TPP_enzyme_N"/>
    <property type="match status" value="1"/>
</dbReference>
<evidence type="ECO:0000256" key="10">
    <source>
        <dbReference type="ARBA" id="ARBA00048670"/>
    </source>
</evidence>
<dbReference type="Gene3D" id="3.40.50.970">
    <property type="match status" value="2"/>
</dbReference>
<dbReference type="GO" id="GO:0005948">
    <property type="term" value="C:acetolactate synthase complex"/>
    <property type="evidence" value="ECO:0007669"/>
    <property type="project" value="TreeGrafter"/>
</dbReference>
<evidence type="ECO:0000256" key="8">
    <source>
        <dbReference type="ARBA" id="ARBA00023052"/>
    </source>
</evidence>
<organism evidence="15 16">
    <name type="scientific">Nocardia brasiliensis</name>
    <dbReference type="NCBI Taxonomy" id="37326"/>
    <lineage>
        <taxon>Bacteria</taxon>
        <taxon>Bacillati</taxon>
        <taxon>Actinomycetota</taxon>
        <taxon>Actinomycetes</taxon>
        <taxon>Mycobacteriales</taxon>
        <taxon>Nocardiaceae</taxon>
        <taxon>Nocardia</taxon>
    </lineage>
</organism>
<evidence type="ECO:0000259" key="14">
    <source>
        <dbReference type="Pfam" id="PF02776"/>
    </source>
</evidence>
<feature type="domain" description="Thiamine pyrophosphate enzyme central" evidence="12">
    <location>
        <begin position="193"/>
        <end position="331"/>
    </location>
</feature>
<evidence type="ECO:0000259" key="13">
    <source>
        <dbReference type="Pfam" id="PF02775"/>
    </source>
</evidence>
<dbReference type="GO" id="GO:0003984">
    <property type="term" value="F:acetolactate synthase activity"/>
    <property type="evidence" value="ECO:0007669"/>
    <property type="project" value="UniProtKB-EC"/>
</dbReference>
<dbReference type="EC" id="2.2.1.6" evidence="5"/>
<name>A0A6G9XQI0_NOCBR</name>
<accession>A0A6G9XQI0</accession>
<evidence type="ECO:0000256" key="6">
    <source>
        <dbReference type="ARBA" id="ARBA00022630"/>
    </source>
</evidence>
<dbReference type="PROSITE" id="PS00187">
    <property type="entry name" value="TPP_ENZYMES"/>
    <property type="match status" value="1"/>
</dbReference>
<evidence type="ECO:0000256" key="3">
    <source>
        <dbReference type="ARBA" id="ARBA00005025"/>
    </source>
</evidence>
<keyword evidence="6" id="KW-0285">Flavoprotein</keyword>
<keyword evidence="8 11" id="KW-0786">Thiamine pyrophosphate</keyword>
<dbReference type="PANTHER" id="PTHR18968:SF13">
    <property type="entry name" value="ACETOLACTATE SYNTHASE CATALYTIC SUBUNIT, MITOCHONDRIAL"/>
    <property type="match status" value="1"/>
</dbReference>
<dbReference type="InterPro" id="IPR012001">
    <property type="entry name" value="Thiamin_PyroP_enz_TPP-bd_dom"/>
</dbReference>
<keyword evidence="7" id="KW-0274">FAD</keyword>
<dbReference type="GO" id="GO:0000287">
    <property type="term" value="F:magnesium ion binding"/>
    <property type="evidence" value="ECO:0007669"/>
    <property type="project" value="InterPro"/>
</dbReference>
<evidence type="ECO:0000256" key="9">
    <source>
        <dbReference type="ARBA" id="ARBA00023304"/>
    </source>
</evidence>
<evidence type="ECO:0000256" key="11">
    <source>
        <dbReference type="RuleBase" id="RU362132"/>
    </source>
</evidence>
<dbReference type="InterPro" id="IPR000399">
    <property type="entry name" value="TPP-bd_CS"/>
</dbReference>
<dbReference type="Gene3D" id="3.40.50.1220">
    <property type="entry name" value="TPP-binding domain"/>
    <property type="match status" value="1"/>
</dbReference>
<gene>
    <name evidence="15" type="ORF">F5X71_13280</name>
</gene>
<proteinExistence type="inferred from homology"/>
<evidence type="ECO:0000256" key="4">
    <source>
        <dbReference type="ARBA" id="ARBA00007812"/>
    </source>
</evidence>
<feature type="domain" description="Thiamine pyrophosphate enzyme TPP-binding" evidence="13">
    <location>
        <begin position="399"/>
        <end position="546"/>
    </location>
</feature>
<feature type="domain" description="Thiamine pyrophosphate enzyme N-terminal TPP-binding" evidence="14">
    <location>
        <begin position="4"/>
        <end position="116"/>
    </location>
</feature>
<dbReference type="Proteomes" id="UP000501705">
    <property type="component" value="Chromosome"/>
</dbReference>
<protein>
    <recommendedName>
        <fullName evidence="5">acetolactate synthase</fullName>
        <ecNumber evidence="5">2.2.1.6</ecNumber>
    </recommendedName>
</protein>
<comment type="pathway">
    <text evidence="2">Amino-acid biosynthesis; L-isoleucine biosynthesis; L-isoleucine from 2-oxobutanoate: step 1/4.</text>
</comment>
<comment type="similarity">
    <text evidence="4 11">Belongs to the TPP enzyme family.</text>
</comment>
<evidence type="ECO:0000256" key="5">
    <source>
        <dbReference type="ARBA" id="ARBA00013145"/>
    </source>
</evidence>
<comment type="cofactor">
    <cofactor evidence="1">
        <name>thiamine diphosphate</name>
        <dbReference type="ChEBI" id="CHEBI:58937"/>
    </cofactor>
</comment>
<comment type="pathway">
    <text evidence="3">Amino-acid biosynthesis; L-valine biosynthesis; L-valine from pyruvate: step 1/4.</text>
</comment>
<dbReference type="GO" id="GO:0009097">
    <property type="term" value="P:isoleucine biosynthetic process"/>
    <property type="evidence" value="ECO:0007669"/>
    <property type="project" value="UniProtKB-UniPathway"/>
</dbReference>
<dbReference type="InterPro" id="IPR029061">
    <property type="entry name" value="THDP-binding"/>
</dbReference>
<evidence type="ECO:0000313" key="15">
    <source>
        <dbReference type="EMBL" id="QIS03155.1"/>
    </source>
</evidence>
<dbReference type="Pfam" id="PF00205">
    <property type="entry name" value="TPP_enzyme_M"/>
    <property type="match status" value="1"/>
</dbReference>
<evidence type="ECO:0000256" key="2">
    <source>
        <dbReference type="ARBA" id="ARBA00004974"/>
    </source>
</evidence>
<dbReference type="SUPFAM" id="SSF52467">
    <property type="entry name" value="DHS-like NAD/FAD-binding domain"/>
    <property type="match status" value="1"/>
</dbReference>
<evidence type="ECO:0000256" key="7">
    <source>
        <dbReference type="ARBA" id="ARBA00022827"/>
    </source>
</evidence>
<dbReference type="PANTHER" id="PTHR18968">
    <property type="entry name" value="THIAMINE PYROPHOSPHATE ENZYMES"/>
    <property type="match status" value="1"/>
</dbReference>
<evidence type="ECO:0000259" key="12">
    <source>
        <dbReference type="Pfam" id="PF00205"/>
    </source>
</evidence>
<dbReference type="InterPro" id="IPR045229">
    <property type="entry name" value="TPP_enz"/>
</dbReference>
<dbReference type="InterPro" id="IPR029035">
    <property type="entry name" value="DHS-like_NAD/FAD-binding_dom"/>
</dbReference>
<keyword evidence="9" id="KW-0028">Amino-acid biosynthesis</keyword>
<dbReference type="AlphaFoldDB" id="A0A6G9XQI0"/>
<comment type="catalytic activity">
    <reaction evidence="10">
        <text>2 pyruvate + H(+) = (2S)-2-acetolactate + CO2</text>
        <dbReference type="Rhea" id="RHEA:25249"/>
        <dbReference type="ChEBI" id="CHEBI:15361"/>
        <dbReference type="ChEBI" id="CHEBI:15378"/>
        <dbReference type="ChEBI" id="CHEBI:16526"/>
        <dbReference type="ChEBI" id="CHEBI:58476"/>
        <dbReference type="EC" id="2.2.1.6"/>
    </reaction>
</comment>
<dbReference type="InterPro" id="IPR012000">
    <property type="entry name" value="Thiamin_PyroP_enz_cen_dom"/>
</dbReference>
<dbReference type="CDD" id="cd07035">
    <property type="entry name" value="TPP_PYR_POX_like"/>
    <property type="match status" value="1"/>
</dbReference>
<dbReference type="GO" id="GO:0030976">
    <property type="term" value="F:thiamine pyrophosphate binding"/>
    <property type="evidence" value="ECO:0007669"/>
    <property type="project" value="InterPro"/>
</dbReference>
<keyword evidence="9" id="KW-0100">Branched-chain amino acid biosynthesis</keyword>
<dbReference type="NCBIfam" id="NF004772">
    <property type="entry name" value="PRK06112.1"/>
    <property type="match status" value="1"/>
</dbReference>
<dbReference type="UniPathway" id="UPA00047">
    <property type="reaction ID" value="UER00055"/>
</dbReference>
<dbReference type="SUPFAM" id="SSF52518">
    <property type="entry name" value="Thiamin diphosphate-binding fold (THDP-binding)"/>
    <property type="match status" value="2"/>
</dbReference>
<evidence type="ECO:0000256" key="1">
    <source>
        <dbReference type="ARBA" id="ARBA00001964"/>
    </source>
</evidence>
<dbReference type="RefSeq" id="WP_167462223.1">
    <property type="nucleotide sequence ID" value="NZ_CP046171.1"/>
</dbReference>
<dbReference type="GO" id="GO:0009099">
    <property type="term" value="P:L-valine biosynthetic process"/>
    <property type="evidence" value="ECO:0007669"/>
    <property type="project" value="UniProtKB-UniPathway"/>
</dbReference>
<dbReference type="Pfam" id="PF02775">
    <property type="entry name" value="TPP_enzyme_C"/>
    <property type="match status" value="1"/>
</dbReference>
<dbReference type="GO" id="GO:0050660">
    <property type="term" value="F:flavin adenine dinucleotide binding"/>
    <property type="evidence" value="ECO:0007669"/>
    <property type="project" value="TreeGrafter"/>
</dbReference>
<dbReference type="InterPro" id="IPR011766">
    <property type="entry name" value="TPP_enzyme_TPP-bd"/>
</dbReference>
<evidence type="ECO:0000313" key="16">
    <source>
        <dbReference type="Proteomes" id="UP000501705"/>
    </source>
</evidence>
<reference evidence="15 16" key="1">
    <citation type="journal article" date="2019" name="ACS Chem. Biol.">
        <title>Identification and Mobilization of a Cryptic Antibiotic Biosynthesis Gene Locus from a Human-Pathogenic Nocardia Isolate.</title>
        <authorList>
            <person name="Herisse M."/>
            <person name="Ishida K."/>
            <person name="Porter J.L."/>
            <person name="Howden B."/>
            <person name="Hertweck C."/>
            <person name="Stinear T.P."/>
            <person name="Pidot S.J."/>
        </authorList>
    </citation>
    <scope>NUCLEOTIDE SEQUENCE [LARGE SCALE GENOMIC DNA]</scope>
    <source>
        <strain evidence="15 16">AUSMDU00024985</strain>
    </source>
</reference>
<dbReference type="UniPathway" id="UPA00049">
    <property type="reaction ID" value="UER00059"/>
</dbReference>
<dbReference type="EMBL" id="CP046171">
    <property type="protein sequence ID" value="QIS03155.1"/>
    <property type="molecule type" value="Genomic_DNA"/>
</dbReference>
<dbReference type="CDD" id="cd00568">
    <property type="entry name" value="TPP_enzymes"/>
    <property type="match status" value="1"/>
</dbReference>
<sequence length="575" mass="60682">MPTTVATAIAESLRARGITEFFGQSLPSLLVLAAEDLGIRQIVYRTENAGGTMADGFARVSRHCSVVVAQNGPAATLLVPPLTEAAKVSIPVVAFVQDVPTPLRNKNAFQEIDHQSLFAGCCKWFDRLDDPDRVHEYLDAAFRAATSGRPGPAVLMLPKDILDRPAPPVPTAHLPGPPEFPLDRVRPPAAAVRSAAELLARARRPLVVAGGGAIASDAGAALAELSELAALPVATTPMGKGALAESAELSIGVIGNYMGPHGVSHGMRDWIAGVDVVLFAGSRTNENGTDGWTLFPDDATYIHLDIDPAEIGRNYPSLRLVGDVRAGLDDLTAALRELDLSERGAGRAGVVAEIARSRAEFEIATAAVRTATSEPLRPERVADEISALLPEDAIVVADASYSSIWVANYIRAGSGEQRFLLPRGMAGLGWGLPLALGAKAARPSAPVLCVVGDGGFAHCWSELETAVREQLDVVVVVLNNAILGFQKHAEIVQFGRPTTAVELGHVDHAQIAIACGARGQTIHNDVELREALSKAIVDPTTTVLDVITDPNAYPPITGWDTAQALTTHLAHQQSH</sequence>